<organism evidence="2 3">
    <name type="scientific">Saccharopolyspora rosea</name>
    <dbReference type="NCBI Taxonomy" id="524884"/>
    <lineage>
        <taxon>Bacteria</taxon>
        <taxon>Bacillati</taxon>
        <taxon>Actinomycetota</taxon>
        <taxon>Actinomycetes</taxon>
        <taxon>Pseudonocardiales</taxon>
        <taxon>Pseudonocardiaceae</taxon>
        <taxon>Saccharopolyspora</taxon>
    </lineage>
</organism>
<dbReference type="EMBL" id="JBHTIW010000002">
    <property type="protein sequence ID" value="MFD0918902.1"/>
    <property type="molecule type" value="Genomic_DNA"/>
</dbReference>
<protein>
    <submittedName>
        <fullName evidence="2">Uncharacterized protein</fullName>
    </submittedName>
</protein>
<keyword evidence="1" id="KW-0175">Coiled coil</keyword>
<keyword evidence="3" id="KW-1185">Reference proteome</keyword>
<comment type="caution">
    <text evidence="2">The sequence shown here is derived from an EMBL/GenBank/DDBJ whole genome shotgun (WGS) entry which is preliminary data.</text>
</comment>
<dbReference type="Proteomes" id="UP001597018">
    <property type="component" value="Unassembled WGS sequence"/>
</dbReference>
<sequence>MVRKFEAGIAFVKVVPSMRHFHRDIGRKLKGLDAEAQVPVGAEADTPRVQAAVRQVANTARTRRAQVPVEVDASSAAGSAKKAAKSAQDAMAEAMRDTRLRAQAVDILSGVREQMGRRQTTTVSAHVDAAKARAEIEALREITPQLRTEVTPEEGRAQVALSRAMVRRAQRRAESEAIVRQAQARMDETRTQGRARELAVQADMGPVRQQINQLLQRRKTGVDVSAEMAVAEAKLTKLQQQQRTIQVQVDADVKRAQATIEAAKARWEHDRILLDADVEGAREKLREIREDVDTTDGRKARVRADVEGAERAVTLLSLITAGLSAVGAAGPAAAAGLAAVPVVVAGIGQAVGVGLAGFSGISDALKELDESQNTAGKSAAAMRTQMAQLDAAMANLAPAGRAFAYFLHDELLPAMDDVRFGVQQALLPGIQGALGQLVRAAPAIRESLASTGSVFGDLAERGAGMVTSPAWMQDMRLVTAGNNRAFADLGNAGMAGMDAIRSLMAAATPMVERVAETIETAALRFNEFIQSARASGQLQVWFGQAADALETLGGVVKETAVGLWNLVSALAPVGMGLLQVVGNAVSAVGTFTQAHPALAQLAASALLAAGAFVALGRGVGGLIGAFGSAYDGFTRYRDTITGIRERAATAGTAVGNLATNLSGNATAGEKVGRSVGGVLSAVGRLAGYIPIAGAVIGGLALVFDGLSTSASEAADALLRGGASAQQAMAQVRDQNKFTGWGWLDAFGGPGQMLKSVVAPSEQDVRAEANQKLAQMPRLERAQTLQTQARADYDLAVEQQGPGSEAATAAQQRLAAATAEVEAAQRAAAEATKSHTDRLIEQQQQAMSMLDKDLALRMALTQVEQAQRSAAQATAQYGAGSLQATSANQQLEQQMLRAAQAAQAKAQAQYAGTSADTRAQFATAAYNQTLANLVVQAGAQAPLALRQYLAGLDSSALGAIHARMETDSFGNAVLVLPGEKRVFLGVQGDADAIARINNLRAAIASMPSQHWFTVYTRQIVDAVQPPKPNPNAPPLPLVHQAVGGVVRPFAAGGIAGLTPMRPVAQVVPPNTWRLVGDRMSGDEAYIPLNGSGRSRAILREAANRMGFTVIPRDQQARGMAAGGVLAARPYTTTPRPGPALPADRDQISGTTTYAPQITVNARTDASPEHIAAAVDRRLRIRSRL</sequence>
<evidence type="ECO:0000256" key="1">
    <source>
        <dbReference type="SAM" id="Coils"/>
    </source>
</evidence>
<name>A0ABW3FK84_9PSEU</name>
<accession>A0ABW3FK84</accession>
<reference evidence="3" key="1">
    <citation type="journal article" date="2019" name="Int. J. Syst. Evol. Microbiol.">
        <title>The Global Catalogue of Microorganisms (GCM) 10K type strain sequencing project: providing services to taxonomists for standard genome sequencing and annotation.</title>
        <authorList>
            <consortium name="The Broad Institute Genomics Platform"/>
            <consortium name="The Broad Institute Genome Sequencing Center for Infectious Disease"/>
            <person name="Wu L."/>
            <person name="Ma J."/>
        </authorList>
    </citation>
    <scope>NUCLEOTIDE SEQUENCE [LARGE SCALE GENOMIC DNA]</scope>
    <source>
        <strain evidence="3">CCUG 56401</strain>
    </source>
</reference>
<gene>
    <name evidence="2" type="ORF">ACFQ16_04020</name>
</gene>
<evidence type="ECO:0000313" key="3">
    <source>
        <dbReference type="Proteomes" id="UP001597018"/>
    </source>
</evidence>
<dbReference type="RefSeq" id="WP_263250706.1">
    <property type="nucleotide sequence ID" value="NZ_BAABLT010000033.1"/>
</dbReference>
<evidence type="ECO:0000313" key="2">
    <source>
        <dbReference type="EMBL" id="MFD0918902.1"/>
    </source>
</evidence>
<proteinExistence type="predicted"/>
<feature type="coiled-coil region" evidence="1">
    <location>
        <begin position="806"/>
        <end position="875"/>
    </location>
</feature>